<reference evidence="1 2" key="1">
    <citation type="submission" date="2018-01" db="EMBL/GenBank/DDBJ databases">
        <title>Halomonas endophytica sp. nov., isolated from storage liquid in the stems of Populus euphratica.</title>
        <authorList>
            <person name="Chen C."/>
        </authorList>
    </citation>
    <scope>NUCLEOTIDE SEQUENCE [LARGE SCALE GENOMIC DNA]</scope>
    <source>
        <strain evidence="1 2">MC28</strain>
    </source>
</reference>
<name>A0A2N7U809_9GAMM</name>
<comment type="caution">
    <text evidence="1">The sequence shown here is derived from an EMBL/GenBank/DDBJ whole genome shotgun (WGS) entry which is preliminary data.</text>
</comment>
<dbReference type="EMBL" id="PNRF01000012">
    <property type="protein sequence ID" value="PMR76570.1"/>
    <property type="molecule type" value="Genomic_DNA"/>
</dbReference>
<organism evidence="1 2">
    <name type="scientific">Billgrantia endophytica</name>
    <dbReference type="NCBI Taxonomy" id="2033802"/>
    <lineage>
        <taxon>Bacteria</taxon>
        <taxon>Pseudomonadati</taxon>
        <taxon>Pseudomonadota</taxon>
        <taxon>Gammaproteobacteria</taxon>
        <taxon>Oceanospirillales</taxon>
        <taxon>Halomonadaceae</taxon>
        <taxon>Billgrantia</taxon>
    </lineage>
</organism>
<dbReference type="AlphaFoldDB" id="A0A2N7U809"/>
<evidence type="ECO:0000313" key="1">
    <source>
        <dbReference type="EMBL" id="PMR76570.1"/>
    </source>
</evidence>
<proteinExistence type="predicted"/>
<accession>A0A2N7U809</accession>
<sequence length="157" mass="17326">MLVLDELLTLAEAHEKTELSRYRQLAFSFLTFDTSVSRLMASLGIQCEMRIEELRRVSRQLGLAESPASQTMASTGLTRGAQPYFICDQGTALEVLAQAIADAKYSLRFHKHLREASAIPALYPALSVIIKQKQAEHAVLDGFLATRSSLDLAKKAS</sequence>
<evidence type="ECO:0000313" key="2">
    <source>
        <dbReference type="Proteomes" id="UP000235803"/>
    </source>
</evidence>
<protein>
    <recommendedName>
        <fullName evidence="3">DUF892 domain-containing protein</fullName>
    </recommendedName>
</protein>
<evidence type="ECO:0008006" key="3">
    <source>
        <dbReference type="Google" id="ProtNLM"/>
    </source>
</evidence>
<dbReference type="Proteomes" id="UP000235803">
    <property type="component" value="Unassembled WGS sequence"/>
</dbReference>
<keyword evidence="2" id="KW-1185">Reference proteome</keyword>
<dbReference type="OrthoDB" id="6161818at2"/>
<dbReference type="RefSeq" id="WP_102652474.1">
    <property type="nucleotide sequence ID" value="NZ_PNRF01000012.1"/>
</dbReference>
<gene>
    <name evidence="1" type="ORF">C1H69_05900</name>
</gene>